<reference evidence="3 4" key="1">
    <citation type="submission" date="2023-11" db="EMBL/GenBank/DDBJ databases">
        <title>An acidophilic fungus is an integral part of prey digestion in a carnivorous sundew plant.</title>
        <authorList>
            <person name="Tsai I.J."/>
        </authorList>
    </citation>
    <scope>NUCLEOTIDE SEQUENCE [LARGE SCALE GENOMIC DNA]</scope>
    <source>
        <strain evidence="3">169a</strain>
    </source>
</reference>
<sequence>MADQEKDNAAKARIITHMNKDHHDSIVRYLENYEGVSSWKAYDGVMCSIDLTGMTLICSGIRHRLDFSPHLTSYAEARERLVQMDQDSLKALGRSDVTVNNFPIPTGLGALPFLVCISTFLCYSQRWWFAPGGIVEQFLGAGFAKFSYTIQPYLITIMVLLHGAEAIYFALNKLSKHSVNPHSPVFWLWTFTTFIEGQFAYQRFDKMIATKRAAKEKQKH</sequence>
<dbReference type="PANTHER" id="PTHR37783">
    <property type="entry name" value="MEMBRANE PROTEIN, PUTATIVE (AFU_ORTHOLOGUE AFUA_1G04315)-RELATED"/>
    <property type="match status" value="1"/>
</dbReference>
<keyword evidence="1" id="KW-1133">Transmembrane helix</keyword>
<evidence type="ECO:0000313" key="3">
    <source>
        <dbReference type="EMBL" id="WPH04017.1"/>
    </source>
</evidence>
<evidence type="ECO:0000256" key="1">
    <source>
        <dbReference type="SAM" id="Phobius"/>
    </source>
</evidence>
<dbReference type="EMBL" id="CP138591">
    <property type="protein sequence ID" value="WPH04017.1"/>
    <property type="molecule type" value="Genomic_DNA"/>
</dbReference>
<dbReference type="Pfam" id="PF10615">
    <property type="entry name" value="DUF2470"/>
    <property type="match status" value="1"/>
</dbReference>
<dbReference type="AlphaFoldDB" id="A0AAQ3M8Q8"/>
<name>A0AAQ3M8Q8_9PEZI</name>
<dbReference type="Gene3D" id="3.20.180.10">
    <property type="entry name" value="PNP-oxidase-like"/>
    <property type="match status" value="1"/>
</dbReference>
<evidence type="ECO:0000313" key="4">
    <source>
        <dbReference type="Proteomes" id="UP001303373"/>
    </source>
</evidence>
<gene>
    <name evidence="3" type="ORF">R9X50_00690100</name>
</gene>
<dbReference type="Proteomes" id="UP001303373">
    <property type="component" value="Chromosome 12"/>
</dbReference>
<dbReference type="SUPFAM" id="SSF50475">
    <property type="entry name" value="FMN-binding split barrel"/>
    <property type="match status" value="1"/>
</dbReference>
<organism evidence="3 4">
    <name type="scientific">Acrodontium crateriforme</name>
    <dbReference type="NCBI Taxonomy" id="150365"/>
    <lineage>
        <taxon>Eukaryota</taxon>
        <taxon>Fungi</taxon>
        <taxon>Dikarya</taxon>
        <taxon>Ascomycota</taxon>
        <taxon>Pezizomycotina</taxon>
        <taxon>Dothideomycetes</taxon>
        <taxon>Dothideomycetidae</taxon>
        <taxon>Mycosphaerellales</taxon>
        <taxon>Teratosphaeriaceae</taxon>
        <taxon>Acrodontium</taxon>
    </lineage>
</organism>
<feature type="transmembrane region" description="Helical" evidence="1">
    <location>
        <begin position="153"/>
        <end position="171"/>
    </location>
</feature>
<proteinExistence type="predicted"/>
<evidence type="ECO:0000259" key="2">
    <source>
        <dbReference type="Pfam" id="PF10615"/>
    </source>
</evidence>
<keyword evidence="1" id="KW-0812">Transmembrane</keyword>
<dbReference type="InterPro" id="IPR019595">
    <property type="entry name" value="DUF2470"/>
</dbReference>
<feature type="domain" description="DUF2470" evidence="2">
    <location>
        <begin position="11"/>
        <end position="84"/>
    </location>
</feature>
<protein>
    <recommendedName>
        <fullName evidence="2">DUF2470 domain-containing protein</fullName>
    </recommendedName>
</protein>
<dbReference type="InterPro" id="IPR037119">
    <property type="entry name" value="Haem_oxidase_HugZ-like_sf"/>
</dbReference>
<dbReference type="PANTHER" id="PTHR37783:SF1">
    <property type="entry name" value="MEMBRANE PROTEIN, PUTATIVE (AFU_ORTHOLOGUE AFUA_1G04315)-RELATED"/>
    <property type="match status" value="1"/>
</dbReference>
<accession>A0AAQ3M8Q8</accession>
<keyword evidence="1" id="KW-0472">Membrane</keyword>
<keyword evidence="4" id="KW-1185">Reference proteome</keyword>